<dbReference type="RefSeq" id="WP_228875658.1">
    <property type="nucleotide sequence ID" value="NZ_CAJQYX010000001.1"/>
</dbReference>
<dbReference type="InterPro" id="IPR001646">
    <property type="entry name" value="5peptide_repeat"/>
</dbReference>
<dbReference type="PANTHER" id="PTHR14136:SF17">
    <property type="entry name" value="BTB_POZ DOMAIN-CONTAINING PROTEIN KCTD9"/>
    <property type="match status" value="1"/>
</dbReference>
<organism evidence="2 3">
    <name type="scientific">Paraburkholderia saeva</name>
    <dbReference type="NCBI Taxonomy" id="2777537"/>
    <lineage>
        <taxon>Bacteria</taxon>
        <taxon>Pseudomonadati</taxon>
        <taxon>Pseudomonadota</taxon>
        <taxon>Betaproteobacteria</taxon>
        <taxon>Burkholderiales</taxon>
        <taxon>Burkholderiaceae</taxon>
        <taxon>Paraburkholderia</taxon>
    </lineage>
</organism>
<dbReference type="PANTHER" id="PTHR14136">
    <property type="entry name" value="BTB_POZ DOMAIN-CONTAINING PROTEIN KCTD9"/>
    <property type="match status" value="1"/>
</dbReference>
<proteinExistence type="predicted"/>
<dbReference type="Proteomes" id="UP000789704">
    <property type="component" value="Unassembled WGS sequence"/>
</dbReference>
<keyword evidence="3" id="KW-1185">Reference proteome</keyword>
<dbReference type="InterPro" id="IPR051082">
    <property type="entry name" value="Pentapeptide-BTB/POZ_domain"/>
</dbReference>
<dbReference type="EMBL" id="CAJQZC010000003">
    <property type="protein sequence ID" value="CAG4893150.1"/>
    <property type="molecule type" value="Genomic_DNA"/>
</dbReference>
<evidence type="ECO:0000313" key="2">
    <source>
        <dbReference type="EMBL" id="CAG4893150.1"/>
    </source>
</evidence>
<dbReference type="Gene3D" id="2.160.20.80">
    <property type="entry name" value="E3 ubiquitin-protein ligase SopA"/>
    <property type="match status" value="2"/>
</dbReference>
<protein>
    <recommendedName>
        <fullName evidence="4">Pentapeptide repeat-containing protein</fullName>
    </recommendedName>
</protein>
<name>A0A9N8X1B1_9BURK</name>
<dbReference type="Pfam" id="PF13599">
    <property type="entry name" value="Pentapeptide_4"/>
    <property type="match status" value="1"/>
</dbReference>
<dbReference type="AlphaFoldDB" id="A0A9N8X1B1"/>
<gene>
    <name evidence="2" type="ORF">LMG31841_01629</name>
</gene>
<reference evidence="2" key="1">
    <citation type="submission" date="2021-04" db="EMBL/GenBank/DDBJ databases">
        <authorList>
            <person name="Vanwijnsberghe S."/>
        </authorList>
    </citation>
    <scope>NUCLEOTIDE SEQUENCE</scope>
    <source>
        <strain evidence="2">LMG 31841</strain>
    </source>
</reference>
<dbReference type="Pfam" id="PF00805">
    <property type="entry name" value="Pentapeptide"/>
    <property type="match status" value="1"/>
</dbReference>
<feature type="region of interest" description="Disordered" evidence="1">
    <location>
        <begin position="1"/>
        <end position="20"/>
    </location>
</feature>
<evidence type="ECO:0000313" key="3">
    <source>
        <dbReference type="Proteomes" id="UP000789704"/>
    </source>
</evidence>
<sequence>MNHELFPDAAPGRAGGSSQSVASTTFTRELLEALLAGATTPPSFEDCAFDMADLSRLDLSGCHFTRCTVVEASFFGAQLNGTRWRSCRGRQADFGAADLHDATFHACDLNNTSWRRAKLASVSFSESKLTGATFEHASTLGLQFRECLLIGADLRGMSFRRATLDQLDFSDADLDGADFRDAVFSGGSLRDALLKNARFAGADLRDADLGGLRLTDAAQFRGATISHAQAAMLMEELGLRVA</sequence>
<accession>A0A9N8X1B1</accession>
<dbReference type="SUPFAM" id="SSF141571">
    <property type="entry name" value="Pentapeptide repeat-like"/>
    <property type="match status" value="1"/>
</dbReference>
<evidence type="ECO:0008006" key="4">
    <source>
        <dbReference type="Google" id="ProtNLM"/>
    </source>
</evidence>
<comment type="caution">
    <text evidence="2">The sequence shown here is derived from an EMBL/GenBank/DDBJ whole genome shotgun (WGS) entry which is preliminary data.</text>
</comment>
<evidence type="ECO:0000256" key="1">
    <source>
        <dbReference type="SAM" id="MobiDB-lite"/>
    </source>
</evidence>